<reference evidence="9" key="1">
    <citation type="submission" date="2016-11" db="EMBL/GenBank/DDBJ databases">
        <authorList>
            <person name="Varghese N."/>
            <person name="Submissions S."/>
        </authorList>
    </citation>
    <scope>NUCLEOTIDE SEQUENCE [LARGE SCALE GENOMIC DNA]</scope>
    <source>
        <strain evidence="9">DSM 13643</strain>
    </source>
</reference>
<dbReference type="PANTHER" id="PTHR42775:SF1">
    <property type="entry name" value="PERMEASE RV2963-RELATED"/>
    <property type="match status" value="1"/>
</dbReference>
<keyword evidence="4 7" id="KW-0812">Transmembrane</keyword>
<evidence type="ECO:0000256" key="2">
    <source>
        <dbReference type="ARBA" id="ARBA00006386"/>
    </source>
</evidence>
<evidence type="ECO:0000256" key="3">
    <source>
        <dbReference type="ARBA" id="ARBA00022475"/>
    </source>
</evidence>
<dbReference type="InterPro" id="IPR053166">
    <property type="entry name" value="UPF0718_permease"/>
</dbReference>
<evidence type="ECO:0000256" key="1">
    <source>
        <dbReference type="ARBA" id="ARBA00004651"/>
    </source>
</evidence>
<feature type="transmembrane region" description="Helical" evidence="7">
    <location>
        <begin position="131"/>
        <end position="148"/>
    </location>
</feature>
<dbReference type="EMBL" id="FQXO01000005">
    <property type="protein sequence ID" value="SHH22062.1"/>
    <property type="molecule type" value="Genomic_DNA"/>
</dbReference>
<feature type="transmembrane region" description="Helical" evidence="7">
    <location>
        <begin position="160"/>
        <end position="182"/>
    </location>
</feature>
<evidence type="ECO:0000313" key="8">
    <source>
        <dbReference type="EMBL" id="SHH22062.1"/>
    </source>
</evidence>
<evidence type="ECO:0000313" key="9">
    <source>
        <dbReference type="Proteomes" id="UP000183967"/>
    </source>
</evidence>
<feature type="transmembrane region" description="Helical" evidence="7">
    <location>
        <begin position="194"/>
        <end position="215"/>
    </location>
</feature>
<dbReference type="Pfam" id="PF03773">
    <property type="entry name" value="ArsP_1"/>
    <property type="match status" value="1"/>
</dbReference>
<name>A0A1M5R6W0_9FIRM</name>
<gene>
    <name evidence="8" type="ORF">SAMN02745135_00090</name>
</gene>
<dbReference type="GO" id="GO:0005886">
    <property type="term" value="C:plasma membrane"/>
    <property type="evidence" value="ECO:0007669"/>
    <property type="project" value="UniProtKB-SubCell"/>
</dbReference>
<sequence length="219" mass="23671">MESGIPLGVTFTFLVTSPIVNEIALGFLFISFGIKIAAIYTIAGMIIGVIAGIIIEKLHLEHLVEEYVYQIHMGETEIEEMNFKSRIIFSLNAVKDIVKRVWIFILIGIGIGALIHGYAPADLLVKYAGPNNPFAVFVAVVLGIPLYSNAVGTIPIVEALINKGVGVGTALSFMMSVVALSLPEMILLKKVIKTKLIAIFIAITGISIILVGYLFNIIL</sequence>
<comment type="subcellular location">
    <subcellularLocation>
        <location evidence="1">Cell membrane</location>
        <topology evidence="1">Multi-pass membrane protein</topology>
    </subcellularLocation>
</comment>
<feature type="transmembrane region" description="Helical" evidence="7">
    <location>
        <begin position="37"/>
        <end position="55"/>
    </location>
</feature>
<protein>
    <submittedName>
        <fullName evidence="8">Uncharacterized membrane protein YraQ, UPF0718 family</fullName>
    </submittedName>
</protein>
<evidence type="ECO:0000256" key="4">
    <source>
        <dbReference type="ARBA" id="ARBA00022692"/>
    </source>
</evidence>
<keyword evidence="9" id="KW-1185">Reference proteome</keyword>
<feature type="transmembrane region" description="Helical" evidence="7">
    <location>
        <begin position="101"/>
        <end position="119"/>
    </location>
</feature>
<dbReference type="AlphaFoldDB" id="A0A1M5R6W0"/>
<comment type="similarity">
    <text evidence="2">Belongs to the UPF0718 family.</text>
</comment>
<proteinExistence type="inferred from homology"/>
<dbReference type="PANTHER" id="PTHR42775">
    <property type="entry name" value="PERMEASE RV2963-RELATED"/>
    <property type="match status" value="1"/>
</dbReference>
<organism evidence="8 9">
    <name type="scientific">Caloranaerobacter azorensis DSM 13643</name>
    <dbReference type="NCBI Taxonomy" id="1121264"/>
    <lineage>
        <taxon>Bacteria</taxon>
        <taxon>Bacillati</taxon>
        <taxon>Bacillota</taxon>
        <taxon>Tissierellia</taxon>
        <taxon>Tissierellales</taxon>
        <taxon>Thermohalobacteraceae</taxon>
        <taxon>Caloranaerobacter</taxon>
    </lineage>
</organism>
<evidence type="ECO:0000256" key="5">
    <source>
        <dbReference type="ARBA" id="ARBA00022989"/>
    </source>
</evidence>
<keyword evidence="5 7" id="KW-1133">Transmembrane helix</keyword>
<evidence type="ECO:0000256" key="6">
    <source>
        <dbReference type="ARBA" id="ARBA00023136"/>
    </source>
</evidence>
<feature type="transmembrane region" description="Helical" evidence="7">
    <location>
        <begin position="6"/>
        <end position="30"/>
    </location>
</feature>
<dbReference type="Proteomes" id="UP000183967">
    <property type="component" value="Unassembled WGS sequence"/>
</dbReference>
<accession>A0A1M5R6W0</accession>
<keyword evidence="6 7" id="KW-0472">Membrane</keyword>
<dbReference type="InterPro" id="IPR005524">
    <property type="entry name" value="DUF318"/>
</dbReference>
<evidence type="ECO:0000256" key="7">
    <source>
        <dbReference type="SAM" id="Phobius"/>
    </source>
</evidence>
<keyword evidence="3" id="KW-1003">Cell membrane</keyword>